<evidence type="ECO:0000256" key="1">
    <source>
        <dbReference type="ARBA" id="ARBA00023002"/>
    </source>
</evidence>
<evidence type="ECO:0000313" key="5">
    <source>
        <dbReference type="Proteomes" id="UP000184041"/>
    </source>
</evidence>
<dbReference type="Pfam" id="PF22725">
    <property type="entry name" value="GFO_IDH_MocA_C3"/>
    <property type="match status" value="1"/>
</dbReference>
<gene>
    <name evidence="4" type="ORF">SAMN05443144_1366</name>
</gene>
<evidence type="ECO:0000313" key="4">
    <source>
        <dbReference type="EMBL" id="SHG58144.1"/>
    </source>
</evidence>
<dbReference type="InterPro" id="IPR055170">
    <property type="entry name" value="GFO_IDH_MocA-like_dom"/>
</dbReference>
<dbReference type="Proteomes" id="UP000184041">
    <property type="component" value="Unassembled WGS sequence"/>
</dbReference>
<reference evidence="4 5" key="1">
    <citation type="submission" date="2016-11" db="EMBL/GenBank/DDBJ databases">
        <authorList>
            <person name="Jaros S."/>
            <person name="Januszkiewicz K."/>
            <person name="Wedrychowicz H."/>
        </authorList>
    </citation>
    <scope>NUCLEOTIDE SEQUENCE [LARGE SCALE GENOMIC DNA]</scope>
    <source>
        <strain evidence="4 5">DSM 21986</strain>
    </source>
</reference>
<keyword evidence="5" id="KW-1185">Reference proteome</keyword>
<dbReference type="InterPro" id="IPR050463">
    <property type="entry name" value="Gfo/Idh/MocA_oxidrdct_glycsds"/>
</dbReference>
<dbReference type="PANTHER" id="PTHR43818:SF11">
    <property type="entry name" value="BCDNA.GH03377"/>
    <property type="match status" value="1"/>
</dbReference>
<feature type="domain" description="GFO/IDH/MocA-like oxidoreductase" evidence="3">
    <location>
        <begin position="131"/>
        <end position="259"/>
    </location>
</feature>
<dbReference type="SUPFAM" id="SSF55347">
    <property type="entry name" value="Glyceraldehyde-3-phosphate dehydrogenase-like, C-terminal domain"/>
    <property type="match status" value="1"/>
</dbReference>
<dbReference type="InterPro" id="IPR036291">
    <property type="entry name" value="NAD(P)-bd_dom_sf"/>
</dbReference>
<organism evidence="4 5">
    <name type="scientific">Fodinibius roseus</name>
    <dbReference type="NCBI Taxonomy" id="1194090"/>
    <lineage>
        <taxon>Bacteria</taxon>
        <taxon>Pseudomonadati</taxon>
        <taxon>Balneolota</taxon>
        <taxon>Balneolia</taxon>
        <taxon>Balneolales</taxon>
        <taxon>Balneolaceae</taxon>
        <taxon>Fodinibius</taxon>
    </lineage>
</organism>
<proteinExistence type="predicted"/>
<keyword evidence="1" id="KW-0560">Oxidoreductase</keyword>
<feature type="domain" description="Gfo/Idh/MocA-like oxidoreductase N-terminal" evidence="2">
    <location>
        <begin position="2"/>
        <end position="122"/>
    </location>
</feature>
<dbReference type="Gene3D" id="3.40.50.720">
    <property type="entry name" value="NAD(P)-binding Rossmann-like Domain"/>
    <property type="match status" value="1"/>
</dbReference>
<dbReference type="SUPFAM" id="SSF51735">
    <property type="entry name" value="NAD(P)-binding Rossmann-fold domains"/>
    <property type="match status" value="1"/>
</dbReference>
<dbReference type="OrthoDB" id="9795543at2"/>
<dbReference type="InterPro" id="IPR000683">
    <property type="entry name" value="Gfo/Idh/MocA-like_OxRdtase_N"/>
</dbReference>
<evidence type="ECO:0000259" key="3">
    <source>
        <dbReference type="Pfam" id="PF22725"/>
    </source>
</evidence>
<dbReference type="AlphaFoldDB" id="A0A1M5KZ89"/>
<accession>A0A1M5KZ89</accession>
<dbReference type="EMBL" id="FQUS01000036">
    <property type="protein sequence ID" value="SHG58144.1"/>
    <property type="molecule type" value="Genomic_DNA"/>
</dbReference>
<dbReference type="PANTHER" id="PTHR43818">
    <property type="entry name" value="BCDNA.GH03377"/>
    <property type="match status" value="1"/>
</dbReference>
<name>A0A1M5KZ89_9BACT</name>
<protein>
    <submittedName>
        <fullName evidence="4">Predicted dehydrogenase</fullName>
    </submittedName>
</protein>
<evidence type="ECO:0000259" key="2">
    <source>
        <dbReference type="Pfam" id="PF01408"/>
    </source>
</evidence>
<dbReference type="GO" id="GO:0016491">
    <property type="term" value="F:oxidoreductase activity"/>
    <property type="evidence" value="ECO:0007669"/>
    <property type="project" value="UniProtKB-KW"/>
</dbReference>
<dbReference type="Pfam" id="PF01408">
    <property type="entry name" value="GFO_IDH_MocA"/>
    <property type="match status" value="1"/>
</dbReference>
<dbReference type="RefSeq" id="WP_073068382.1">
    <property type="nucleotide sequence ID" value="NZ_FQUS01000036.1"/>
</dbReference>
<dbReference type="Gene3D" id="3.30.360.10">
    <property type="entry name" value="Dihydrodipicolinate Reductase, domain 2"/>
    <property type="match status" value="1"/>
</dbReference>
<dbReference type="STRING" id="1194090.SAMN05443144_1366"/>
<dbReference type="GO" id="GO:0000166">
    <property type="term" value="F:nucleotide binding"/>
    <property type="evidence" value="ECO:0007669"/>
    <property type="project" value="InterPro"/>
</dbReference>
<sequence>MLNYGVIGVGPVFQNFQVEGLLQSQSVNLYTACDLKEDLLTSVQQQYDFKKCCTDYGELLQDSNIDVVLLNLPQHKHRDIAVAAAKAGKNIYVEKPFASNLKDAKAIMSACEKHGVKLCVGHQRRFITTERKAKEIIDEGYLGTVYKIRVIASWWQDISEEKRAWLTDFELGGGGPLLRWGVHKTDTMRFLLDQEAVRVFAEWDQFVFDQPHITVEDTLVALYRFEGGVIGELEVGNAQREAGFQRGETIEIWGDKGTLWYQPSTGEMELYSVEKSTNVINPDAFMRTSYEPDGKEMTRIHDRFVESIEKDTDPPITGEDGYKALEMAVGAYRSAQSKKVVHFPLDNE</sequence>